<keyword evidence="1" id="KW-1133">Transmembrane helix</keyword>
<dbReference type="EMBL" id="KQ086401">
    <property type="protein sequence ID" value="KLO04932.1"/>
    <property type="molecule type" value="Genomic_DNA"/>
</dbReference>
<evidence type="ECO:0000313" key="3">
    <source>
        <dbReference type="Proteomes" id="UP000053477"/>
    </source>
</evidence>
<reference evidence="2 3" key="1">
    <citation type="submission" date="2015-04" db="EMBL/GenBank/DDBJ databases">
        <title>Complete genome sequence of Schizopora paradoxa KUC8140, a cosmopolitan wood degrader in East Asia.</title>
        <authorList>
            <consortium name="DOE Joint Genome Institute"/>
            <person name="Min B."/>
            <person name="Park H."/>
            <person name="Jang Y."/>
            <person name="Kim J.-J."/>
            <person name="Kim K.H."/>
            <person name="Pangilinan J."/>
            <person name="Lipzen A."/>
            <person name="Riley R."/>
            <person name="Grigoriev I.V."/>
            <person name="Spatafora J.W."/>
            <person name="Choi I.-G."/>
        </authorList>
    </citation>
    <scope>NUCLEOTIDE SEQUENCE [LARGE SCALE GENOMIC DNA]</scope>
    <source>
        <strain evidence="2 3">KUC8140</strain>
    </source>
</reference>
<keyword evidence="1" id="KW-0472">Membrane</keyword>
<dbReference type="AlphaFoldDB" id="A0A0H2R0Z6"/>
<dbReference type="Proteomes" id="UP000053477">
    <property type="component" value="Unassembled WGS sequence"/>
</dbReference>
<evidence type="ECO:0000313" key="2">
    <source>
        <dbReference type="EMBL" id="KLO04932.1"/>
    </source>
</evidence>
<dbReference type="InParanoid" id="A0A0H2R0Z6"/>
<keyword evidence="1" id="KW-0812">Transmembrane</keyword>
<gene>
    <name evidence="2" type="ORF">SCHPADRAFT_741851</name>
</gene>
<keyword evidence="3" id="KW-1185">Reference proteome</keyword>
<protein>
    <submittedName>
        <fullName evidence="2">Uncharacterized protein</fullName>
    </submittedName>
</protein>
<proteinExistence type="predicted"/>
<feature type="transmembrane region" description="Helical" evidence="1">
    <location>
        <begin position="35"/>
        <end position="58"/>
    </location>
</feature>
<organism evidence="2 3">
    <name type="scientific">Schizopora paradoxa</name>
    <dbReference type="NCBI Taxonomy" id="27342"/>
    <lineage>
        <taxon>Eukaryota</taxon>
        <taxon>Fungi</taxon>
        <taxon>Dikarya</taxon>
        <taxon>Basidiomycota</taxon>
        <taxon>Agaricomycotina</taxon>
        <taxon>Agaricomycetes</taxon>
        <taxon>Hymenochaetales</taxon>
        <taxon>Schizoporaceae</taxon>
        <taxon>Schizopora</taxon>
    </lineage>
</organism>
<name>A0A0H2R0Z6_9AGAM</name>
<accession>A0A0H2R0Z6</accession>
<evidence type="ECO:0000256" key="1">
    <source>
        <dbReference type="SAM" id="Phobius"/>
    </source>
</evidence>
<sequence>MLSPSPSSLVLLGLSPSSSSSVQMFSLRPDTIHVYYAAVLMPVTWHAVVILVSFATLVNVKVCKYPPADYFGGVH</sequence>